<dbReference type="Proteomes" id="UP000817658">
    <property type="component" value="Chromosome 1"/>
</dbReference>
<dbReference type="AlphaFoldDB" id="Q5ZDK7"/>
<proteinExistence type="predicted"/>
<dbReference type="EMBL" id="AP002897">
    <property type="protein sequence ID" value="BAD61277.1"/>
    <property type="molecule type" value="Genomic_DNA"/>
</dbReference>
<protein>
    <submittedName>
        <fullName evidence="1">Uncharacterized protein</fullName>
    </submittedName>
</protein>
<name>Q5ZDK7_ORYSJ</name>
<gene>
    <name evidence="1" type="primary">P0686E09.7</name>
</gene>
<reference evidence="1" key="1">
    <citation type="journal article" date="2002" name="Nature">
        <title>The genome sequence and structure of rice chromosome 1.</title>
        <authorList>
            <person name="Sasaki T."/>
            <person name="Matsumoto T."/>
            <person name="Yamamoto K."/>
            <person name="Sakata K."/>
            <person name="Baba T."/>
            <person name="Katayose Y."/>
            <person name="Wu J."/>
            <person name="Niimura Y."/>
            <person name="Cheng Z."/>
            <person name="Nagamura Y."/>
            <person name="Antonio B.A."/>
            <person name="Kanamori H."/>
            <person name="Hosokawa S."/>
            <person name="Masukawa M."/>
            <person name="Arikawa K."/>
            <person name="Chiden Y."/>
            <person name="Hayashi M."/>
            <person name="Okamoto M."/>
            <person name="Ando T."/>
            <person name="Aoki H."/>
            <person name="Arita K."/>
            <person name="Hamada M."/>
            <person name="Harada C."/>
            <person name="Hijishita S."/>
            <person name="Honda M."/>
            <person name="Ichikawa Y."/>
            <person name="Idonuma A."/>
            <person name="Iijima M."/>
            <person name="Ikeda M."/>
            <person name="Ikeno M."/>
            <person name="Itoh S."/>
            <person name="Itoh T."/>
            <person name="Itoh Y."/>
            <person name="Itoh Y."/>
            <person name="Iwabuchi A."/>
            <person name="Kamiya K."/>
            <person name="Karasawa W."/>
            <person name="Katagiri S."/>
            <person name="Kikuta A."/>
            <person name="Kobayashi N."/>
            <person name="Kono I."/>
            <person name="Machita K."/>
            <person name="Maehara T."/>
            <person name="Mizuno H."/>
            <person name="Mizubayashi T."/>
            <person name="Mukai Y."/>
            <person name="Nagasaki H."/>
            <person name="Nakashima M."/>
            <person name="Nakama Y."/>
            <person name="Nakamichi Y."/>
            <person name="Nakamura M."/>
            <person name="Namiki N."/>
            <person name="Negishi M."/>
            <person name="Ohta I."/>
            <person name="Ono N."/>
            <person name="Saji S."/>
            <person name="Sakai K."/>
            <person name="Shibata M."/>
            <person name="Shimokawa T."/>
            <person name="Shomura A."/>
            <person name="Song J."/>
            <person name="Takazaki Y."/>
            <person name="Terasawa K."/>
            <person name="Tsuji K."/>
            <person name="Waki K."/>
            <person name="Yamagata H."/>
            <person name="Yamane H."/>
            <person name="Yoshiki S."/>
            <person name="Yoshihara R."/>
            <person name="Yukawa K."/>
            <person name="Zhong H."/>
            <person name="Iwama H."/>
            <person name="Endo T."/>
            <person name="Ito H."/>
            <person name="Hahn J.H."/>
            <person name="Kim H.I."/>
            <person name="Eun M.Y."/>
            <person name="Yano M."/>
            <person name="Jiang J."/>
            <person name="Gojobori T."/>
        </authorList>
    </citation>
    <scope>NUCLEOTIDE SEQUENCE [LARGE SCALE GENOMIC DNA]</scope>
</reference>
<accession>Q5ZDK7</accession>
<organism evidence="1">
    <name type="scientific">Oryza sativa subsp. japonica</name>
    <name type="common">Rice</name>
    <dbReference type="NCBI Taxonomy" id="39947"/>
    <lineage>
        <taxon>Eukaryota</taxon>
        <taxon>Viridiplantae</taxon>
        <taxon>Streptophyta</taxon>
        <taxon>Embryophyta</taxon>
        <taxon>Tracheophyta</taxon>
        <taxon>Spermatophyta</taxon>
        <taxon>Magnoliopsida</taxon>
        <taxon>Liliopsida</taxon>
        <taxon>Poales</taxon>
        <taxon>Poaceae</taxon>
        <taxon>BOP clade</taxon>
        <taxon>Oryzoideae</taxon>
        <taxon>Oryzeae</taxon>
        <taxon>Oryzinae</taxon>
        <taxon>Oryza</taxon>
        <taxon>Oryza sativa</taxon>
    </lineage>
</organism>
<evidence type="ECO:0000313" key="1">
    <source>
        <dbReference type="EMBL" id="BAD61277.1"/>
    </source>
</evidence>
<sequence length="112" mass="12401">MCNPIYFSQLFSLGVHKRGRVTPLAILALFLTHLLLSSTFMPWPLSSHAGLLLASAATTTTTTTTTTTMAINIPCIALHDNFYWHWIDFAMASIWVKQTCSLLVCLLLPCSN</sequence>